<feature type="transmembrane region" description="Helical" evidence="7">
    <location>
        <begin position="756"/>
        <end position="778"/>
    </location>
</feature>
<dbReference type="PROSITE" id="PS00524">
    <property type="entry name" value="SMB_1"/>
    <property type="match status" value="1"/>
</dbReference>
<dbReference type="PROSITE" id="PS50261">
    <property type="entry name" value="G_PROTEIN_RECEP_F2_4"/>
    <property type="match status" value="1"/>
</dbReference>
<dbReference type="Pfam" id="PF01033">
    <property type="entry name" value="Somatomedin_B"/>
    <property type="match status" value="1"/>
</dbReference>
<dbReference type="OrthoDB" id="5989083at2759"/>
<accession>A7SIH3</accession>
<name>A7SIH3_NEMVE</name>
<gene>
    <name evidence="11" type="ORF">NEMVEDRAFT_v1g212781</name>
</gene>
<evidence type="ECO:0000256" key="3">
    <source>
        <dbReference type="ARBA" id="ARBA00022989"/>
    </source>
</evidence>
<dbReference type="GO" id="GO:0016020">
    <property type="term" value="C:membrane"/>
    <property type="evidence" value="ECO:0007669"/>
    <property type="project" value="UniProtKB-SubCell"/>
</dbReference>
<dbReference type="GO" id="GO:0004930">
    <property type="term" value="F:G protein-coupled receptor activity"/>
    <property type="evidence" value="ECO:0007669"/>
    <property type="project" value="InterPro"/>
</dbReference>
<keyword evidence="8" id="KW-0732">Signal</keyword>
<proteinExistence type="predicted"/>
<evidence type="ECO:0000256" key="4">
    <source>
        <dbReference type="ARBA" id="ARBA00023136"/>
    </source>
</evidence>
<keyword evidence="3 7" id="KW-1133">Transmembrane helix</keyword>
<evidence type="ECO:0000256" key="5">
    <source>
        <dbReference type="ARBA" id="ARBA00023157"/>
    </source>
</evidence>
<dbReference type="Proteomes" id="UP000001593">
    <property type="component" value="Unassembled WGS sequence"/>
</dbReference>
<dbReference type="PANTHER" id="PTHR45902">
    <property type="entry name" value="LATROPHILIN RECEPTOR-LIKE PROTEIN A"/>
    <property type="match status" value="1"/>
</dbReference>
<feature type="signal peptide" evidence="8">
    <location>
        <begin position="1"/>
        <end position="23"/>
    </location>
</feature>
<feature type="domain" description="G-protein coupled receptors family 2 profile 2" evidence="9">
    <location>
        <begin position="754"/>
        <end position="1006"/>
    </location>
</feature>
<feature type="transmembrane region" description="Helical" evidence="7">
    <location>
        <begin position="819"/>
        <end position="843"/>
    </location>
</feature>
<dbReference type="PROSITE" id="PS50958">
    <property type="entry name" value="SMB_2"/>
    <property type="match status" value="1"/>
</dbReference>
<dbReference type="eggNOG" id="KOG4193">
    <property type="taxonomic scope" value="Eukaryota"/>
</dbReference>
<dbReference type="PhylomeDB" id="A7SIH3"/>
<feature type="transmembrane region" description="Helical" evidence="7">
    <location>
        <begin position="982"/>
        <end position="1004"/>
    </location>
</feature>
<dbReference type="PANTHER" id="PTHR45902:SF1">
    <property type="entry name" value="LATROPHILIN RECEPTOR-LIKE PROTEIN A"/>
    <property type="match status" value="1"/>
</dbReference>
<evidence type="ECO:0000259" key="9">
    <source>
        <dbReference type="PROSITE" id="PS50261"/>
    </source>
</evidence>
<evidence type="ECO:0000256" key="1">
    <source>
        <dbReference type="ARBA" id="ARBA00004141"/>
    </source>
</evidence>
<comment type="subcellular location">
    <subcellularLocation>
        <location evidence="1">Membrane</location>
        <topology evidence="1">Multi-pass membrane protein</topology>
    </subcellularLocation>
</comment>
<feature type="transmembrane region" description="Helical" evidence="7">
    <location>
        <begin position="864"/>
        <end position="897"/>
    </location>
</feature>
<dbReference type="Gene3D" id="4.10.410.20">
    <property type="match status" value="1"/>
</dbReference>
<dbReference type="InterPro" id="IPR036024">
    <property type="entry name" value="Somatomedin_B-like_dom_sf"/>
</dbReference>
<dbReference type="Gene3D" id="1.20.1070.10">
    <property type="entry name" value="Rhodopsin 7-helix transmembrane proteins"/>
    <property type="match status" value="1"/>
</dbReference>
<feature type="transmembrane region" description="Helical" evidence="7">
    <location>
        <begin position="956"/>
        <end position="976"/>
    </location>
</feature>
<dbReference type="HOGENOM" id="CLU_290753_0_0_1"/>
<dbReference type="AlphaFoldDB" id="A7SIH3"/>
<dbReference type="SUPFAM" id="SSF90188">
    <property type="entry name" value="Somatomedin B domain"/>
    <property type="match status" value="1"/>
</dbReference>
<dbReference type="InterPro" id="IPR001212">
    <property type="entry name" value="Somatomedin_B_dom"/>
</dbReference>
<dbReference type="OMA" id="RNPYCAL"/>
<keyword evidence="5" id="KW-1015">Disulfide bond</keyword>
<protein>
    <submittedName>
        <fullName evidence="11">Uncharacterized protein</fullName>
    </submittedName>
</protein>
<keyword evidence="2 7" id="KW-0812">Transmembrane</keyword>
<dbReference type="PRINTS" id="PR02001">
    <property type="entry name" value="GCR1CAMPR"/>
</dbReference>
<organism evidence="11 12">
    <name type="scientific">Nematostella vectensis</name>
    <name type="common">Starlet sea anemone</name>
    <dbReference type="NCBI Taxonomy" id="45351"/>
    <lineage>
        <taxon>Eukaryota</taxon>
        <taxon>Metazoa</taxon>
        <taxon>Cnidaria</taxon>
        <taxon>Anthozoa</taxon>
        <taxon>Hexacorallia</taxon>
        <taxon>Actiniaria</taxon>
        <taxon>Edwardsiidae</taxon>
        <taxon>Nematostella</taxon>
    </lineage>
</organism>
<reference evidence="11 12" key="1">
    <citation type="journal article" date="2007" name="Science">
        <title>Sea anemone genome reveals ancestral eumetazoan gene repertoire and genomic organization.</title>
        <authorList>
            <person name="Putnam N.H."/>
            <person name="Srivastava M."/>
            <person name="Hellsten U."/>
            <person name="Dirks B."/>
            <person name="Chapman J."/>
            <person name="Salamov A."/>
            <person name="Terry A."/>
            <person name="Shapiro H."/>
            <person name="Lindquist E."/>
            <person name="Kapitonov V.V."/>
            <person name="Jurka J."/>
            <person name="Genikhovich G."/>
            <person name="Grigoriev I.V."/>
            <person name="Lucas S.M."/>
            <person name="Steele R.E."/>
            <person name="Finnerty J.R."/>
            <person name="Technau U."/>
            <person name="Martindale M.Q."/>
            <person name="Rokhsar D.S."/>
        </authorList>
    </citation>
    <scope>NUCLEOTIDE SEQUENCE [LARGE SCALE GENOMIC DNA]</scope>
    <source>
        <strain evidence="12">CH2 X CH6</strain>
    </source>
</reference>
<evidence type="ECO:0000256" key="7">
    <source>
        <dbReference type="SAM" id="Phobius"/>
    </source>
</evidence>
<evidence type="ECO:0000256" key="8">
    <source>
        <dbReference type="SAM" id="SignalP"/>
    </source>
</evidence>
<dbReference type="SUPFAM" id="SSF81321">
    <property type="entry name" value="Family A G protein-coupled receptor-like"/>
    <property type="match status" value="1"/>
</dbReference>
<dbReference type="InterPro" id="IPR017981">
    <property type="entry name" value="GPCR_2-like_7TM"/>
</dbReference>
<dbReference type="InterPro" id="IPR053231">
    <property type="entry name" value="GPCR_LN-TM7"/>
</dbReference>
<dbReference type="InterPro" id="IPR022343">
    <property type="entry name" value="GCR1-cAMP_receptor"/>
</dbReference>
<feature type="domain" description="SMB" evidence="10">
    <location>
        <begin position="203"/>
        <end position="250"/>
    </location>
</feature>
<evidence type="ECO:0000313" key="12">
    <source>
        <dbReference type="Proteomes" id="UP000001593"/>
    </source>
</evidence>
<dbReference type="InParanoid" id="A7SIH3"/>
<feature type="chain" id="PRO_5002714426" evidence="8">
    <location>
        <begin position="24"/>
        <end position="1052"/>
    </location>
</feature>
<keyword evidence="4 7" id="KW-0472">Membrane</keyword>
<evidence type="ECO:0000256" key="2">
    <source>
        <dbReference type="ARBA" id="ARBA00022692"/>
    </source>
</evidence>
<feature type="transmembrane region" description="Helical" evidence="7">
    <location>
        <begin position="909"/>
        <end position="936"/>
    </location>
</feature>
<dbReference type="GO" id="GO:0007166">
    <property type="term" value="P:cell surface receptor signaling pathway"/>
    <property type="evidence" value="ECO:0007669"/>
    <property type="project" value="InterPro"/>
</dbReference>
<evidence type="ECO:0000256" key="6">
    <source>
        <dbReference type="SAM" id="MobiDB-lite"/>
    </source>
</evidence>
<dbReference type="EMBL" id="DS469668">
    <property type="protein sequence ID" value="EDO36509.1"/>
    <property type="molecule type" value="Genomic_DNA"/>
</dbReference>
<feature type="region of interest" description="Disordered" evidence="6">
    <location>
        <begin position="145"/>
        <end position="195"/>
    </location>
</feature>
<sequence length="1052" mass="118645">MNPRSLSLAFFVVFAIRLAYVRSQQEPKDGGVEGLGVLNGKRSSEIRKRMKYDQESREIYRGKGTENNQLEDLYDVKEKSLKPVARDHYNKIPNQRDFDTAKDPKSTKRFSNSLKTWESKAFGNIRESELEMFGPGVKHVKLIKQSRKHVVQHQRLDIPSRRQKRSEMSILNESSTTPHPDEPPPSPTNNNEDAPQKLFCTKDATSCKNRCNNTRMFSTEAQLMCSCDLQCVYFYDCCADYHEYCSSYITYQGDISSPIPDFGGVLPDLGDRPVEEEMPPPWGNWTCILPGMNPLAVAKGAAGVWMVGHCPRSADQDTSSKCAVYATDGFPVTRANVKDVLPVFTPNGIVYRNPYCALCNGVSTADTKSYTLSFNCENQPPTHLGAEKRMDFLFEYCRSAMSWNPGVGQPRRYCFRVQQACGFYAPQAAKDKCKNSPPAIVYYNFRNYKNIDCVNCGRHNTSIGCGPGTKDKPGAYVPLVAPFNLVFNFGGKEGPMDVTTQVTCPLRSYYDPYLEICKEGLSPPPRASGNDEYRVLLWLRSLGFLNTSPDNLERELPLTLSQAFGMKMGDVTNVGFTDMQENQYKLQFDASVERKSARNKRSFYQLFCDQILNFDAPFNLSINGTTFNTFKATYRILGCFNLHSYQRQEYTTLNDTAVYLIDAGAVIQAKDYYHNGSSGEILVCMDGRTRNCTGTYVRLSENEYTMISNRSVYVNRTKEIFSHMEYVTRDGSLWICRNYSNAYTIRSEKGSEVLRMVTFVCLLISVIALGFVLVTYSLFSELRTTPGKNLMNLSTAILLSQIFWLSGSGQVHDRTACTVVAILLHYFFLASFIWTAIIAWDTWRAFSHRSHRSAKTMKRENLIGTLRCMAVGWLPALLFVAITTAIDLSGAVAIGYGSDVACWITNGTPLLVVFGLPVVVILVFNSIFYALTIIAIRATAKQARFASSDSRQKAHFWIYLRIAAIMGFTWVFGFIAAVGITALWYVFVILNCLQGVYIALAFALTERARNLYKAVVITWRMKLRDDKSVKTSTQLTMDSPMAQHNHTIDTRL</sequence>
<feature type="transmembrane region" description="Helical" evidence="7">
    <location>
        <begin position="790"/>
        <end position="807"/>
    </location>
</feature>
<dbReference type="CDD" id="cd15039">
    <property type="entry name" value="7tmB3_Methuselah-like"/>
    <property type="match status" value="1"/>
</dbReference>
<dbReference type="Pfam" id="PF00002">
    <property type="entry name" value="7tm_2"/>
    <property type="match status" value="1"/>
</dbReference>
<evidence type="ECO:0000259" key="10">
    <source>
        <dbReference type="PROSITE" id="PS50958"/>
    </source>
</evidence>
<dbReference type="KEGG" id="nve:5507971"/>
<dbReference type="InterPro" id="IPR000832">
    <property type="entry name" value="GPCR_2_secretin-like"/>
</dbReference>
<keyword evidence="12" id="KW-1185">Reference proteome</keyword>
<evidence type="ECO:0000313" key="11">
    <source>
        <dbReference type="EMBL" id="EDO36509.1"/>
    </source>
</evidence>